<keyword evidence="1" id="KW-0732">Signal</keyword>
<dbReference type="STRING" id="1142394.PSMK_07340"/>
<feature type="signal peptide" evidence="1">
    <location>
        <begin position="1"/>
        <end position="24"/>
    </location>
</feature>
<gene>
    <name evidence="2" type="ordered locus">PSMK_07340</name>
</gene>
<evidence type="ECO:0000313" key="3">
    <source>
        <dbReference type="Proteomes" id="UP000007881"/>
    </source>
</evidence>
<dbReference type="AlphaFoldDB" id="I0ICA5"/>
<dbReference type="OrthoDB" id="208643at2"/>
<dbReference type="Proteomes" id="UP000007881">
    <property type="component" value="Chromosome"/>
</dbReference>
<evidence type="ECO:0000256" key="1">
    <source>
        <dbReference type="SAM" id="SignalP"/>
    </source>
</evidence>
<dbReference type="RefSeq" id="WP_014436113.1">
    <property type="nucleotide sequence ID" value="NC_017080.1"/>
</dbReference>
<evidence type="ECO:0008006" key="4">
    <source>
        <dbReference type="Google" id="ProtNLM"/>
    </source>
</evidence>
<keyword evidence="3" id="KW-1185">Reference proteome</keyword>
<sequence>MAMRILRVGVAAVLGFLVTLPASAAPLDRPFPLAVTVEGTGQRVGGRVVEADRRGITLENASGRLSLAWQELDEAALLLARGRVLGRDDGRGWVETAWWVAERGGRGSAVESALARAVRADPAMASEAAAVRGGASPSWVGEGTGKLVPADERTPTPGEAAAAGDAAGVPETVGVAMPQRWGTLPPEVHAEGLAEQEAWLAEAMAQAGVSLAVGRDVSANFLLATDLEPAEARRWARELDRMYTAVCGMFELDPAAPLFLGKALVVIFREADDYHRWNLAVHGDPMHGTSGVCRGYGDGHVRICFYRQRDTASFAHLLVHETTHGFLHRLRSPARVPSWLNEGLAETISRRLFPEADSPRLLRRVAAEYVGEAVRAPATFFDAGNIPGPYYPVAHGFVEFLLRQDGERFRRLIDAIKDGEDATAALAEGYGVPAERLLRLYADEARR</sequence>
<dbReference type="EMBL" id="AP012338">
    <property type="protein sequence ID" value="BAM02893.1"/>
    <property type="molecule type" value="Genomic_DNA"/>
</dbReference>
<proteinExistence type="predicted"/>
<accession>I0ICA5</accession>
<dbReference type="HOGENOM" id="CLU_612304_0_0_0"/>
<reference evidence="2 3" key="1">
    <citation type="submission" date="2012-02" db="EMBL/GenBank/DDBJ databases">
        <title>Complete genome sequence of Phycisphaera mikurensis NBRC 102666.</title>
        <authorList>
            <person name="Ankai A."/>
            <person name="Hosoyama A."/>
            <person name="Terui Y."/>
            <person name="Sekine M."/>
            <person name="Fukai R."/>
            <person name="Kato Y."/>
            <person name="Nakamura S."/>
            <person name="Yamada-Narita S."/>
            <person name="Kawakoshi A."/>
            <person name="Fukunaga Y."/>
            <person name="Yamazaki S."/>
            <person name="Fujita N."/>
        </authorList>
    </citation>
    <scope>NUCLEOTIDE SEQUENCE [LARGE SCALE GENOMIC DNA]</scope>
    <source>
        <strain evidence="3">NBRC 102666 / KCTC 22515 / FYK2301M01</strain>
    </source>
</reference>
<dbReference type="eggNOG" id="ENOG50346SY">
    <property type="taxonomic scope" value="Bacteria"/>
</dbReference>
<evidence type="ECO:0000313" key="2">
    <source>
        <dbReference type="EMBL" id="BAM02893.1"/>
    </source>
</evidence>
<feature type="chain" id="PRO_5003629102" description="DUF1570 domain-containing protein" evidence="1">
    <location>
        <begin position="25"/>
        <end position="447"/>
    </location>
</feature>
<organism evidence="2 3">
    <name type="scientific">Phycisphaera mikurensis (strain NBRC 102666 / KCTC 22515 / FYK2301M01)</name>
    <dbReference type="NCBI Taxonomy" id="1142394"/>
    <lineage>
        <taxon>Bacteria</taxon>
        <taxon>Pseudomonadati</taxon>
        <taxon>Planctomycetota</taxon>
        <taxon>Phycisphaerae</taxon>
        <taxon>Phycisphaerales</taxon>
        <taxon>Phycisphaeraceae</taxon>
        <taxon>Phycisphaera</taxon>
    </lineage>
</organism>
<protein>
    <recommendedName>
        <fullName evidence="4">DUF1570 domain-containing protein</fullName>
    </recommendedName>
</protein>
<name>I0ICA5_PHYMF</name>
<dbReference type="KEGG" id="phm:PSMK_07340"/>